<gene>
    <name evidence="1" type="ORF">GBF38_009025</name>
</gene>
<keyword evidence="2" id="KW-1185">Reference proteome</keyword>
<comment type="caution">
    <text evidence="1">The sequence shown here is derived from an EMBL/GenBank/DDBJ whole genome shotgun (WGS) entry which is preliminary data.</text>
</comment>
<dbReference type="Proteomes" id="UP000805704">
    <property type="component" value="Chromosome 24"/>
</dbReference>
<protein>
    <submittedName>
        <fullName evidence="1">Uncharacterized protein</fullName>
    </submittedName>
</protein>
<evidence type="ECO:0000313" key="2">
    <source>
        <dbReference type="Proteomes" id="UP000805704"/>
    </source>
</evidence>
<proteinExistence type="predicted"/>
<accession>A0ACB7ES47</accession>
<dbReference type="EMBL" id="CM024812">
    <property type="protein sequence ID" value="KAG8004666.1"/>
    <property type="molecule type" value="Genomic_DNA"/>
</dbReference>
<evidence type="ECO:0000313" key="1">
    <source>
        <dbReference type="EMBL" id="KAG8004666.1"/>
    </source>
</evidence>
<sequence length="74" mass="7958">MAQPRQASIHLRPIQPSLLFFRLENGCLLSGTNAAYIRTCLMPNGNAVVTGNIPVSCPDGLSALQDPQKSGFFL</sequence>
<organism evidence="1 2">
    <name type="scientific">Nibea albiflora</name>
    <name type="common">Yellow drum</name>
    <name type="synonym">Corvina albiflora</name>
    <dbReference type="NCBI Taxonomy" id="240163"/>
    <lineage>
        <taxon>Eukaryota</taxon>
        <taxon>Metazoa</taxon>
        <taxon>Chordata</taxon>
        <taxon>Craniata</taxon>
        <taxon>Vertebrata</taxon>
        <taxon>Euteleostomi</taxon>
        <taxon>Actinopterygii</taxon>
        <taxon>Neopterygii</taxon>
        <taxon>Teleostei</taxon>
        <taxon>Neoteleostei</taxon>
        <taxon>Acanthomorphata</taxon>
        <taxon>Eupercaria</taxon>
        <taxon>Sciaenidae</taxon>
        <taxon>Nibea</taxon>
    </lineage>
</organism>
<reference evidence="1" key="1">
    <citation type="submission" date="2020-04" db="EMBL/GenBank/DDBJ databases">
        <title>A chromosome-scale assembly and high-density genetic map of the yellow drum (Nibea albiflora) genome.</title>
        <authorList>
            <person name="Xu D."/>
            <person name="Zhang W."/>
            <person name="Chen R."/>
            <person name="Tan P."/>
            <person name="Wang L."/>
            <person name="Song H."/>
            <person name="Tian L."/>
            <person name="Zhu Q."/>
            <person name="Wang B."/>
        </authorList>
    </citation>
    <scope>NUCLEOTIDE SEQUENCE</scope>
    <source>
        <strain evidence="1">ZJHYS-2018</strain>
    </source>
</reference>
<name>A0ACB7ES47_NIBAL</name>